<evidence type="ECO:0000259" key="1">
    <source>
        <dbReference type="Pfam" id="PF13454"/>
    </source>
</evidence>
<evidence type="ECO:0000313" key="3">
    <source>
        <dbReference type="Proteomes" id="UP000219167"/>
    </source>
</evidence>
<dbReference type="PANTHER" id="PTHR40254:SF1">
    <property type="entry name" value="BLR0577 PROTEIN"/>
    <property type="match status" value="1"/>
</dbReference>
<dbReference type="AlphaFoldDB" id="A0A285U759"/>
<proteinExistence type="predicted"/>
<feature type="domain" description="FAD-dependent urate hydroxylase HpyO/Asp monooxygenase CreE-like FAD/NAD(P)-binding" evidence="1">
    <location>
        <begin position="23"/>
        <end position="177"/>
    </location>
</feature>
<dbReference type="EMBL" id="OBQD01000004">
    <property type="protein sequence ID" value="SOC37517.1"/>
    <property type="molecule type" value="Genomic_DNA"/>
</dbReference>
<dbReference type="RefSeq" id="WP_176526679.1">
    <property type="nucleotide sequence ID" value="NZ_OBQD01000004.1"/>
</dbReference>
<keyword evidence="3" id="KW-1185">Reference proteome</keyword>
<sequence>MLSSNAVRKNPAAMPADSRLRIAIVGRGPAGIATAIALLRRLRRPFHLWMIDAADFPGSFGNGVAGQATMSERAGHLSVLADRPSDFIDWLKTDLAAGPSSVTALRGFEHVYVPRSAFRDYLTMRFGAVFADRRDTTVQTVSAAVTALETLPGHGLALTLDDASRMIFDEVFLATGHGRAGGEASSWLAAEQLLWNREATRAGLPFLLSGDGPRMAAVLMYLRASGYAGRVRILGPRGRLPQAHAQLPQDPAIPSVSAGTGLAETLRELRDDCRRSGQGWQAVIDGLNGQWPAFWRALPPEAQRRYWRHLRSLHRLSSERIAPELHRQLMRELQNPATELVDARILGLAKDGVRLRRRGSREDETMSGRLVDCREEVASPADGLLAWRQPGTMRVEDDGRLMRFGAAVPGLNVIGRAAGGLRADGRLFADTVRQIYRAAISLDARYGGLSCRTGG</sequence>
<dbReference type="InterPro" id="IPR052189">
    <property type="entry name" value="L-asp_N-monooxygenase_NS-form"/>
</dbReference>
<dbReference type="Proteomes" id="UP000219167">
    <property type="component" value="Unassembled WGS sequence"/>
</dbReference>
<name>A0A285U759_9HYPH</name>
<gene>
    <name evidence="2" type="ORF">SAMN05892877_104200</name>
</gene>
<organism evidence="2 3">
    <name type="scientific">Rhizobium subbaraonis</name>
    <dbReference type="NCBI Taxonomy" id="908946"/>
    <lineage>
        <taxon>Bacteria</taxon>
        <taxon>Pseudomonadati</taxon>
        <taxon>Pseudomonadota</taxon>
        <taxon>Alphaproteobacteria</taxon>
        <taxon>Hyphomicrobiales</taxon>
        <taxon>Rhizobiaceae</taxon>
        <taxon>Rhizobium/Agrobacterium group</taxon>
        <taxon>Rhizobium</taxon>
    </lineage>
</organism>
<dbReference type="PANTHER" id="PTHR40254">
    <property type="entry name" value="BLR0577 PROTEIN"/>
    <property type="match status" value="1"/>
</dbReference>
<evidence type="ECO:0000313" key="2">
    <source>
        <dbReference type="EMBL" id="SOC37517.1"/>
    </source>
</evidence>
<dbReference type="SUPFAM" id="SSF51971">
    <property type="entry name" value="Nucleotide-binding domain"/>
    <property type="match status" value="1"/>
</dbReference>
<protein>
    <submittedName>
        <fullName evidence="2">Uncharacterized NAD(P)/FAD-binding protein YdhS</fullName>
    </submittedName>
</protein>
<reference evidence="2 3" key="1">
    <citation type="submission" date="2017-08" db="EMBL/GenBank/DDBJ databases">
        <authorList>
            <person name="de Groot N.N."/>
        </authorList>
    </citation>
    <scope>NUCLEOTIDE SEQUENCE [LARGE SCALE GENOMIC DNA]</scope>
    <source>
        <strain evidence="2 3">JC85</strain>
    </source>
</reference>
<dbReference type="InterPro" id="IPR038732">
    <property type="entry name" value="HpyO/CreE_NAD-binding"/>
</dbReference>
<dbReference type="Pfam" id="PF13454">
    <property type="entry name" value="NAD_binding_9"/>
    <property type="match status" value="1"/>
</dbReference>
<accession>A0A285U759</accession>